<evidence type="ECO:0000313" key="4">
    <source>
        <dbReference type="Proteomes" id="UP000235346"/>
    </source>
</evidence>
<evidence type="ECO:0000256" key="1">
    <source>
        <dbReference type="ARBA" id="ARBA00006987"/>
    </source>
</evidence>
<feature type="signal peptide" evidence="2">
    <location>
        <begin position="1"/>
        <end position="27"/>
    </location>
</feature>
<dbReference type="InterPro" id="IPR042100">
    <property type="entry name" value="Bug_dom1"/>
</dbReference>
<dbReference type="Proteomes" id="UP000235346">
    <property type="component" value="Unassembled WGS sequence"/>
</dbReference>
<gene>
    <name evidence="3" type="ORF">C1H66_10160</name>
</gene>
<evidence type="ECO:0000313" key="3">
    <source>
        <dbReference type="EMBL" id="PMR69650.1"/>
    </source>
</evidence>
<comment type="similarity">
    <text evidence="1">Belongs to the UPF0065 (bug) family.</text>
</comment>
<organism evidence="3 4">
    <name type="scientific">Halomonas heilongjiangensis</name>
    <dbReference type="NCBI Taxonomy" id="1387883"/>
    <lineage>
        <taxon>Bacteria</taxon>
        <taxon>Pseudomonadati</taxon>
        <taxon>Pseudomonadota</taxon>
        <taxon>Gammaproteobacteria</taxon>
        <taxon>Oceanospirillales</taxon>
        <taxon>Halomonadaceae</taxon>
        <taxon>Halomonas</taxon>
    </lineage>
</organism>
<dbReference type="PANTHER" id="PTHR42928:SF5">
    <property type="entry name" value="BLR1237 PROTEIN"/>
    <property type="match status" value="1"/>
</dbReference>
<dbReference type="EMBL" id="PNRE01000044">
    <property type="protein sequence ID" value="PMR69650.1"/>
    <property type="molecule type" value="Genomic_DNA"/>
</dbReference>
<comment type="caution">
    <text evidence="3">The sequence shown here is derived from an EMBL/GenBank/DDBJ whole genome shotgun (WGS) entry which is preliminary data.</text>
</comment>
<dbReference type="Gene3D" id="3.40.190.10">
    <property type="entry name" value="Periplasmic binding protein-like II"/>
    <property type="match status" value="1"/>
</dbReference>
<evidence type="ECO:0000256" key="2">
    <source>
        <dbReference type="SAM" id="SignalP"/>
    </source>
</evidence>
<dbReference type="InterPro" id="IPR005064">
    <property type="entry name" value="BUG"/>
</dbReference>
<dbReference type="PANTHER" id="PTHR42928">
    <property type="entry name" value="TRICARBOXYLATE-BINDING PROTEIN"/>
    <property type="match status" value="1"/>
</dbReference>
<keyword evidence="2" id="KW-0732">Signal</keyword>
<dbReference type="Gene3D" id="3.40.190.150">
    <property type="entry name" value="Bordetella uptake gene, domain 1"/>
    <property type="match status" value="1"/>
</dbReference>
<accession>A0A2N7TNA6</accession>
<reference evidence="3 4" key="1">
    <citation type="submission" date="2018-01" db="EMBL/GenBank/DDBJ databases">
        <title>Halomonas endophytica sp. nov., isolated from storage liquid in the stems of Populus euphratica.</title>
        <authorList>
            <person name="Chen C."/>
        </authorList>
    </citation>
    <scope>NUCLEOTIDE SEQUENCE [LARGE SCALE GENOMIC DNA]</scope>
    <source>
        <strain evidence="3 4">DSM 26881</strain>
    </source>
</reference>
<dbReference type="AlphaFoldDB" id="A0A2N7TNA6"/>
<keyword evidence="4" id="KW-1185">Reference proteome</keyword>
<protein>
    <recommendedName>
        <fullName evidence="5">Tripartite tricarboxylate transporter substrate binding protein</fullName>
    </recommendedName>
</protein>
<dbReference type="RefSeq" id="WP_102627775.1">
    <property type="nucleotide sequence ID" value="NZ_PDOH01000058.1"/>
</dbReference>
<dbReference type="OrthoDB" id="9780943at2"/>
<feature type="chain" id="PRO_5014951190" description="Tripartite tricarboxylate transporter substrate binding protein" evidence="2">
    <location>
        <begin position="28"/>
        <end position="362"/>
    </location>
</feature>
<proteinExistence type="inferred from homology"/>
<sequence length="362" mass="39051">MAKFRLLPILLAGMMLSVASLSDTARAADYYAGKTIRMIIPLAPGGGTDTFGRLIGRHLGRHIPGRPTIEAENITDVGGLLGSNEFAERVEHDGTTLLASSGHLNLRAILGLRGLRLDLDALEPLVAAPMGHVTLIAARAGIAEPREVLDAQGPLTKGITDPIGLLESLLAMELLGIDYRGVPGYGNRGDTRIAFERGVLMINTQSTAFYLDRMAPLVEAGGAMPLYAIGFIDEEGNPVRDPAVPDMITAPELYEQIHGEMPSGMAWEAFRVTVPLVQNTRGTIWVHADIPEPAMEALRQGVAAMVDDPEFQAARDEILGDYGVIQGDELDWVRATMDAISPELMNYLRNLLGTRFGTEFEG</sequence>
<name>A0A2N7TNA6_9GAMM</name>
<evidence type="ECO:0008006" key="5">
    <source>
        <dbReference type="Google" id="ProtNLM"/>
    </source>
</evidence>